<evidence type="ECO:0000259" key="6">
    <source>
        <dbReference type="Pfam" id="PF04545"/>
    </source>
</evidence>
<reference evidence="7" key="1">
    <citation type="submission" date="2020-08" db="EMBL/GenBank/DDBJ databases">
        <title>Genome public.</title>
        <authorList>
            <person name="Liu C."/>
            <person name="Sun Q."/>
        </authorList>
    </citation>
    <scope>NUCLEOTIDE SEQUENCE</scope>
    <source>
        <strain evidence="7">H8</strain>
    </source>
</reference>
<keyword evidence="8" id="KW-1185">Reference proteome</keyword>
<dbReference type="PRINTS" id="PR00046">
    <property type="entry name" value="SIGMA70FCT"/>
</dbReference>
<dbReference type="Pfam" id="PF04542">
    <property type="entry name" value="Sigma70_r2"/>
    <property type="match status" value="1"/>
</dbReference>
<keyword evidence="2" id="KW-0731">Sigma factor</keyword>
<dbReference type="InterPro" id="IPR036388">
    <property type="entry name" value="WH-like_DNA-bd_sf"/>
</dbReference>
<keyword evidence="4" id="KW-0804">Transcription</keyword>
<dbReference type="InterPro" id="IPR007627">
    <property type="entry name" value="RNA_pol_sigma70_r2"/>
</dbReference>
<keyword evidence="1" id="KW-0805">Transcription regulation</keyword>
<dbReference type="SUPFAM" id="SSF88659">
    <property type="entry name" value="Sigma3 and sigma4 domains of RNA polymerase sigma factors"/>
    <property type="match status" value="1"/>
</dbReference>
<name>A0A926DNG4_9FIRM</name>
<dbReference type="InterPro" id="IPR013325">
    <property type="entry name" value="RNA_pol_sigma_r2"/>
</dbReference>
<dbReference type="GO" id="GO:0003677">
    <property type="term" value="F:DNA binding"/>
    <property type="evidence" value="ECO:0007669"/>
    <property type="project" value="UniProtKB-KW"/>
</dbReference>
<dbReference type="AlphaFoldDB" id="A0A926DNG4"/>
<dbReference type="InterPro" id="IPR050239">
    <property type="entry name" value="Sigma-70_RNA_pol_init_factors"/>
</dbReference>
<dbReference type="NCBIfam" id="TIGR02937">
    <property type="entry name" value="sigma70-ECF"/>
    <property type="match status" value="1"/>
</dbReference>
<evidence type="ECO:0000313" key="7">
    <source>
        <dbReference type="EMBL" id="MBC8540924.1"/>
    </source>
</evidence>
<dbReference type="InterPro" id="IPR007630">
    <property type="entry name" value="RNA_pol_sigma70_r4"/>
</dbReference>
<dbReference type="Gene3D" id="1.10.10.10">
    <property type="entry name" value="Winged helix-like DNA-binding domain superfamily/Winged helix DNA-binding domain"/>
    <property type="match status" value="1"/>
</dbReference>
<dbReference type="PANTHER" id="PTHR30603:SF47">
    <property type="entry name" value="RNA POLYMERASE SIGMA FACTOR SIGD, CHLOROPLASTIC"/>
    <property type="match status" value="1"/>
</dbReference>
<evidence type="ECO:0000256" key="4">
    <source>
        <dbReference type="ARBA" id="ARBA00023163"/>
    </source>
</evidence>
<evidence type="ECO:0000256" key="1">
    <source>
        <dbReference type="ARBA" id="ARBA00023015"/>
    </source>
</evidence>
<evidence type="ECO:0000259" key="5">
    <source>
        <dbReference type="Pfam" id="PF04542"/>
    </source>
</evidence>
<dbReference type="RefSeq" id="WP_249312613.1">
    <property type="nucleotide sequence ID" value="NZ_JACRSU010000003.1"/>
</dbReference>
<dbReference type="InterPro" id="IPR014284">
    <property type="entry name" value="RNA_pol_sigma-70_dom"/>
</dbReference>
<proteinExistence type="predicted"/>
<dbReference type="InterPro" id="IPR000943">
    <property type="entry name" value="RNA_pol_sigma70"/>
</dbReference>
<dbReference type="Proteomes" id="UP000611762">
    <property type="component" value="Unassembled WGS sequence"/>
</dbReference>
<dbReference type="Gene3D" id="1.10.1740.10">
    <property type="match status" value="1"/>
</dbReference>
<keyword evidence="3" id="KW-0238">DNA-binding</keyword>
<dbReference type="PANTHER" id="PTHR30603">
    <property type="entry name" value="RNA POLYMERASE SIGMA FACTOR RPO"/>
    <property type="match status" value="1"/>
</dbReference>
<dbReference type="EMBL" id="JACRSU010000003">
    <property type="protein sequence ID" value="MBC8540924.1"/>
    <property type="molecule type" value="Genomic_DNA"/>
</dbReference>
<evidence type="ECO:0000256" key="2">
    <source>
        <dbReference type="ARBA" id="ARBA00023082"/>
    </source>
</evidence>
<evidence type="ECO:0000256" key="3">
    <source>
        <dbReference type="ARBA" id="ARBA00023125"/>
    </source>
</evidence>
<evidence type="ECO:0000313" key="8">
    <source>
        <dbReference type="Proteomes" id="UP000611762"/>
    </source>
</evidence>
<gene>
    <name evidence="7" type="ORF">H8698_08040</name>
</gene>
<organism evidence="7 8">
    <name type="scientific">Congzhengia minquanensis</name>
    <dbReference type="NCBI Taxonomy" id="2763657"/>
    <lineage>
        <taxon>Bacteria</taxon>
        <taxon>Bacillati</taxon>
        <taxon>Bacillota</taxon>
        <taxon>Clostridia</taxon>
        <taxon>Eubacteriales</taxon>
        <taxon>Oscillospiraceae</taxon>
        <taxon>Congzhengia</taxon>
    </lineage>
</organism>
<dbReference type="SUPFAM" id="SSF88946">
    <property type="entry name" value="Sigma2 domain of RNA polymerase sigma factors"/>
    <property type="match status" value="1"/>
</dbReference>
<feature type="domain" description="RNA polymerase sigma-70 region 2" evidence="5">
    <location>
        <begin position="21"/>
        <end position="87"/>
    </location>
</feature>
<feature type="domain" description="RNA polymerase sigma-70 region 4" evidence="6">
    <location>
        <begin position="152"/>
        <end position="191"/>
    </location>
</feature>
<accession>A0A926DNG4</accession>
<dbReference type="GO" id="GO:0016987">
    <property type="term" value="F:sigma factor activity"/>
    <property type="evidence" value="ECO:0007669"/>
    <property type="project" value="UniProtKB-KW"/>
</dbReference>
<protein>
    <submittedName>
        <fullName evidence="7">Sigma-70 family RNA polymerase sigma factor</fullName>
    </submittedName>
</protein>
<comment type="caution">
    <text evidence="7">The sequence shown here is derived from an EMBL/GenBank/DDBJ whole genome shotgun (WGS) entry which is preliminary data.</text>
</comment>
<sequence>MTNEQLVISAKKGDLSAIEQLYTQNSGIIFRNCRPFERLGYETDDLMQEAYFVLLKAVDSYKEDSGYQFVTYLSNSLKWHFSRYVKRDKNRRDLCVLDSPIDEDGETTKADMLPDEAAEFEDSTIYNADMNKVFGLVKDALKGENNGDMMYDILCDVFVAEKTLAEIGRKYSVNGERIRQIRVKALRHLRNPKHKKLHSYREYVIDRSIYHSGFTEFKHTNTSSVEWAVLKMEQKENNHFYDRIHRKDTTI</sequence>
<dbReference type="InterPro" id="IPR013324">
    <property type="entry name" value="RNA_pol_sigma_r3/r4-like"/>
</dbReference>
<dbReference type="Pfam" id="PF04545">
    <property type="entry name" value="Sigma70_r4"/>
    <property type="match status" value="1"/>
</dbReference>
<dbReference type="GO" id="GO:0006352">
    <property type="term" value="P:DNA-templated transcription initiation"/>
    <property type="evidence" value="ECO:0007669"/>
    <property type="project" value="InterPro"/>
</dbReference>